<proteinExistence type="predicted"/>
<organism evidence="1 2">
    <name type="scientific">Niveibacterium umoris</name>
    <dbReference type="NCBI Taxonomy" id="1193620"/>
    <lineage>
        <taxon>Bacteria</taxon>
        <taxon>Pseudomonadati</taxon>
        <taxon>Pseudomonadota</taxon>
        <taxon>Betaproteobacteria</taxon>
        <taxon>Rhodocyclales</taxon>
        <taxon>Rhodocyclaceae</taxon>
        <taxon>Niveibacterium</taxon>
    </lineage>
</organism>
<dbReference type="Proteomes" id="UP000561045">
    <property type="component" value="Unassembled WGS sequence"/>
</dbReference>
<keyword evidence="2" id="KW-1185">Reference proteome</keyword>
<evidence type="ECO:0000313" key="2">
    <source>
        <dbReference type="Proteomes" id="UP000561045"/>
    </source>
</evidence>
<name>A0A840BMB5_9RHOO</name>
<gene>
    <name evidence="1" type="ORF">GGR36_002100</name>
</gene>
<accession>A0A840BMB5</accession>
<protein>
    <submittedName>
        <fullName evidence="1">Uncharacterized protein</fullName>
    </submittedName>
</protein>
<dbReference type="AlphaFoldDB" id="A0A840BMB5"/>
<reference evidence="1 2" key="1">
    <citation type="submission" date="2020-08" db="EMBL/GenBank/DDBJ databases">
        <title>Genomic Encyclopedia of Type Strains, Phase IV (KMG-IV): sequencing the most valuable type-strain genomes for metagenomic binning, comparative biology and taxonomic classification.</title>
        <authorList>
            <person name="Goeker M."/>
        </authorList>
    </citation>
    <scope>NUCLEOTIDE SEQUENCE [LARGE SCALE GENOMIC DNA]</scope>
    <source>
        <strain evidence="1 2">DSM 106739</strain>
    </source>
</reference>
<dbReference type="EMBL" id="JACIET010000001">
    <property type="protein sequence ID" value="MBB4012792.1"/>
    <property type="molecule type" value="Genomic_DNA"/>
</dbReference>
<comment type="caution">
    <text evidence="1">The sequence shown here is derived from an EMBL/GenBank/DDBJ whole genome shotgun (WGS) entry which is preliminary data.</text>
</comment>
<sequence length="41" mass="4903">MSAPLKAYLHRGYWAFRLGPTWWDTWPRCELSESAMQLCEN</sequence>
<evidence type="ECO:0000313" key="1">
    <source>
        <dbReference type="EMBL" id="MBB4012792.1"/>
    </source>
</evidence>